<accession>A0ABQ9MUQ3</accession>
<evidence type="ECO:0000313" key="2">
    <source>
        <dbReference type="Proteomes" id="UP001174677"/>
    </source>
</evidence>
<sequence length="55" mass="6633">GVQILKIFLQYGIFRMSFRKNYQDCLWKERCSLKLRLCLVWSQSLSLLIGWHLLS</sequence>
<proteinExistence type="predicted"/>
<reference evidence="1" key="1">
    <citation type="journal article" date="2023" name="Plant Biotechnol. J.">
        <title>Chromosome-level wild Hevea brasiliensis genome provides new tools for genomic-assisted breeding and valuable loci to elevate rubber yield.</title>
        <authorList>
            <person name="Cheng H."/>
            <person name="Song X."/>
            <person name="Hu Y."/>
            <person name="Wu T."/>
            <person name="Yang Q."/>
            <person name="An Z."/>
            <person name="Feng S."/>
            <person name="Deng Z."/>
            <person name="Wu W."/>
            <person name="Zeng X."/>
            <person name="Tu M."/>
            <person name="Wang X."/>
            <person name="Huang H."/>
        </authorList>
    </citation>
    <scope>NUCLEOTIDE SEQUENCE</scope>
    <source>
        <strain evidence="1">MT/VB/25A 57/8</strain>
    </source>
</reference>
<evidence type="ECO:0000313" key="1">
    <source>
        <dbReference type="EMBL" id="KAJ9183315.1"/>
    </source>
</evidence>
<gene>
    <name evidence="1" type="ORF">P3X46_007183</name>
</gene>
<dbReference type="EMBL" id="JARPOI010000004">
    <property type="protein sequence ID" value="KAJ9183315.1"/>
    <property type="molecule type" value="Genomic_DNA"/>
</dbReference>
<keyword evidence="2" id="KW-1185">Reference proteome</keyword>
<comment type="caution">
    <text evidence="1">The sequence shown here is derived from an EMBL/GenBank/DDBJ whole genome shotgun (WGS) entry which is preliminary data.</text>
</comment>
<feature type="non-terminal residue" evidence="1">
    <location>
        <position position="1"/>
    </location>
</feature>
<organism evidence="1 2">
    <name type="scientific">Hevea brasiliensis</name>
    <name type="common">Para rubber tree</name>
    <name type="synonym">Siphonia brasiliensis</name>
    <dbReference type="NCBI Taxonomy" id="3981"/>
    <lineage>
        <taxon>Eukaryota</taxon>
        <taxon>Viridiplantae</taxon>
        <taxon>Streptophyta</taxon>
        <taxon>Embryophyta</taxon>
        <taxon>Tracheophyta</taxon>
        <taxon>Spermatophyta</taxon>
        <taxon>Magnoliopsida</taxon>
        <taxon>eudicotyledons</taxon>
        <taxon>Gunneridae</taxon>
        <taxon>Pentapetalae</taxon>
        <taxon>rosids</taxon>
        <taxon>fabids</taxon>
        <taxon>Malpighiales</taxon>
        <taxon>Euphorbiaceae</taxon>
        <taxon>Crotonoideae</taxon>
        <taxon>Micrandreae</taxon>
        <taxon>Hevea</taxon>
    </lineage>
</organism>
<name>A0ABQ9MUQ3_HEVBR</name>
<protein>
    <submittedName>
        <fullName evidence="1">Uncharacterized protein</fullName>
    </submittedName>
</protein>
<dbReference type="Proteomes" id="UP001174677">
    <property type="component" value="Chromosome 4"/>
</dbReference>